<sequence length="206" mass="23978">MASLPDEVLEIIFLWVPAESLIRFECVSRSWYNLICALINDPAFVAKHLHNLNNNNNYYYYSSASLVFTRACHHVGFETKQHCNNARYSLLNSFTDDGVENGDRIGSVVEDLSLPLLHGGRYRWSDWFVSCHCDGIICLCSDHRRNIMLCNPVLREFKLLPESQNYDNWSCMGIGFGYDSRTDNYKFVRIFQEPRVKAEVYRLAVW</sequence>
<organism evidence="2 3">
    <name type="scientific">Trema orientale</name>
    <name type="common">Charcoal tree</name>
    <name type="synonym">Celtis orientalis</name>
    <dbReference type="NCBI Taxonomy" id="63057"/>
    <lineage>
        <taxon>Eukaryota</taxon>
        <taxon>Viridiplantae</taxon>
        <taxon>Streptophyta</taxon>
        <taxon>Embryophyta</taxon>
        <taxon>Tracheophyta</taxon>
        <taxon>Spermatophyta</taxon>
        <taxon>Magnoliopsida</taxon>
        <taxon>eudicotyledons</taxon>
        <taxon>Gunneridae</taxon>
        <taxon>Pentapetalae</taxon>
        <taxon>rosids</taxon>
        <taxon>fabids</taxon>
        <taxon>Rosales</taxon>
        <taxon>Cannabaceae</taxon>
        <taxon>Trema</taxon>
    </lineage>
</organism>
<dbReference type="PROSITE" id="PS50181">
    <property type="entry name" value="FBOX"/>
    <property type="match status" value="1"/>
</dbReference>
<dbReference type="InParanoid" id="A0A2P5EE66"/>
<dbReference type="Pfam" id="PF00646">
    <property type="entry name" value="F-box"/>
    <property type="match status" value="1"/>
</dbReference>
<evidence type="ECO:0000313" key="2">
    <source>
        <dbReference type="EMBL" id="PON83821.1"/>
    </source>
</evidence>
<evidence type="ECO:0000259" key="1">
    <source>
        <dbReference type="PROSITE" id="PS50181"/>
    </source>
</evidence>
<evidence type="ECO:0000313" key="3">
    <source>
        <dbReference type="Proteomes" id="UP000237000"/>
    </source>
</evidence>
<keyword evidence="3" id="KW-1185">Reference proteome</keyword>
<dbReference type="SMART" id="SM00256">
    <property type="entry name" value="FBOX"/>
    <property type="match status" value="1"/>
</dbReference>
<name>A0A2P5EE66_TREOI</name>
<dbReference type="InterPro" id="IPR006527">
    <property type="entry name" value="F-box-assoc_dom_typ1"/>
</dbReference>
<dbReference type="PANTHER" id="PTHR31672:SF13">
    <property type="entry name" value="F-BOX PROTEIN CPR30-LIKE"/>
    <property type="match status" value="1"/>
</dbReference>
<dbReference type="InterPro" id="IPR017451">
    <property type="entry name" value="F-box-assoc_interact_dom"/>
</dbReference>
<dbReference type="Proteomes" id="UP000237000">
    <property type="component" value="Unassembled WGS sequence"/>
</dbReference>
<proteinExistence type="predicted"/>
<dbReference type="AlphaFoldDB" id="A0A2P5EE66"/>
<dbReference type="InterPro" id="IPR001810">
    <property type="entry name" value="F-box_dom"/>
</dbReference>
<dbReference type="PANTHER" id="PTHR31672">
    <property type="entry name" value="BNACNNG10540D PROTEIN"/>
    <property type="match status" value="1"/>
</dbReference>
<dbReference type="OrthoDB" id="1867629at2759"/>
<dbReference type="InterPro" id="IPR036047">
    <property type="entry name" value="F-box-like_dom_sf"/>
</dbReference>
<feature type="domain" description="F-box" evidence="1">
    <location>
        <begin position="1"/>
        <end position="35"/>
    </location>
</feature>
<accession>A0A2P5EE66</accession>
<protein>
    <submittedName>
        <fullName evidence="2">F-box domain containing protein</fullName>
    </submittedName>
</protein>
<dbReference type="NCBIfam" id="TIGR01640">
    <property type="entry name" value="F_box_assoc_1"/>
    <property type="match status" value="1"/>
</dbReference>
<dbReference type="InterPro" id="IPR050796">
    <property type="entry name" value="SCF_F-box_component"/>
</dbReference>
<dbReference type="Pfam" id="PF07734">
    <property type="entry name" value="FBA_1"/>
    <property type="match status" value="1"/>
</dbReference>
<comment type="caution">
    <text evidence="2">The sequence shown here is derived from an EMBL/GenBank/DDBJ whole genome shotgun (WGS) entry which is preliminary data.</text>
</comment>
<gene>
    <name evidence="2" type="ORF">TorRG33x02_203720</name>
</gene>
<dbReference type="SUPFAM" id="SSF81383">
    <property type="entry name" value="F-box domain"/>
    <property type="match status" value="1"/>
</dbReference>
<reference evidence="3" key="1">
    <citation type="submission" date="2016-06" db="EMBL/GenBank/DDBJ databases">
        <title>Parallel loss of symbiosis genes in relatives of nitrogen-fixing non-legume Parasponia.</title>
        <authorList>
            <person name="Van Velzen R."/>
            <person name="Holmer R."/>
            <person name="Bu F."/>
            <person name="Rutten L."/>
            <person name="Van Zeijl A."/>
            <person name="Liu W."/>
            <person name="Santuari L."/>
            <person name="Cao Q."/>
            <person name="Sharma T."/>
            <person name="Shen D."/>
            <person name="Roswanjaya Y."/>
            <person name="Wardhani T."/>
            <person name="Kalhor M.S."/>
            <person name="Jansen J."/>
            <person name="Van den Hoogen J."/>
            <person name="Gungor B."/>
            <person name="Hartog M."/>
            <person name="Hontelez J."/>
            <person name="Verver J."/>
            <person name="Yang W.-C."/>
            <person name="Schijlen E."/>
            <person name="Repin R."/>
            <person name="Schilthuizen M."/>
            <person name="Schranz E."/>
            <person name="Heidstra R."/>
            <person name="Miyata K."/>
            <person name="Fedorova E."/>
            <person name="Kohlen W."/>
            <person name="Bisseling T."/>
            <person name="Smit S."/>
            <person name="Geurts R."/>
        </authorList>
    </citation>
    <scope>NUCLEOTIDE SEQUENCE [LARGE SCALE GENOMIC DNA]</scope>
    <source>
        <strain evidence="3">cv. RG33-2</strain>
    </source>
</reference>
<dbReference type="Gene3D" id="1.20.1280.50">
    <property type="match status" value="1"/>
</dbReference>
<dbReference type="EMBL" id="JXTC01000172">
    <property type="protein sequence ID" value="PON83821.1"/>
    <property type="molecule type" value="Genomic_DNA"/>
</dbReference>